<dbReference type="EMBL" id="JALP01000007">
    <property type="protein sequence ID" value="THG92273.1"/>
    <property type="molecule type" value="Genomic_DNA"/>
</dbReference>
<reference evidence="1 3" key="1">
    <citation type="journal article" date="2014" name="Genome Announc.">
        <title>Draft Genome Sequence of Bacillus alcalophilus AV1934, a Classic Alkaliphile Isolated from Human Feces in 1934.</title>
        <authorList>
            <person name="Attie O."/>
            <person name="Jayaprakash A."/>
            <person name="Shah H."/>
            <person name="Paulsen I.T."/>
            <person name="Morino M."/>
            <person name="Takahashi Y."/>
            <person name="Narumi I."/>
            <person name="Sachidanandam R."/>
            <person name="Satoh K."/>
            <person name="Ito M."/>
            <person name="Krulwich T.A."/>
        </authorList>
    </citation>
    <scope>NUCLEOTIDE SEQUENCE [LARGE SCALE GENOMIC DNA]</scope>
    <source>
        <strain evidence="1 3">AV1934</strain>
    </source>
</reference>
<accession>A0A094WFW6</accession>
<dbReference type="Proteomes" id="UP000002754">
    <property type="component" value="Unassembled WGS sequence"/>
</dbReference>
<gene>
    <name evidence="2" type="ORF">AJ85_12455</name>
    <name evidence="1" type="ORF">BALCAV_0221035</name>
</gene>
<dbReference type="STRING" id="1218173.BALCAV_0221035"/>
<evidence type="ECO:0000313" key="4">
    <source>
        <dbReference type="Proteomes" id="UP000297014"/>
    </source>
</evidence>
<dbReference type="PANTHER" id="PTHR30458">
    <property type="entry name" value="PHENYLACETIC ACID DEGRADATION PROTEIN PAA"/>
    <property type="match status" value="1"/>
</dbReference>
<dbReference type="InterPro" id="IPR007814">
    <property type="entry name" value="PaaA_PaaC"/>
</dbReference>
<proteinExistence type="predicted"/>
<dbReference type="Gene3D" id="1.20.1260.10">
    <property type="match status" value="1"/>
</dbReference>
<name>A0A094WFW6_ALKAL</name>
<dbReference type="Pfam" id="PF05138">
    <property type="entry name" value="PaaA_PaaC"/>
    <property type="match status" value="1"/>
</dbReference>
<reference evidence="2 4" key="2">
    <citation type="submission" date="2014-01" db="EMBL/GenBank/DDBJ databases">
        <title>Draft genome sequencing of Bacillus alcalophilus CGMCC 1.3604.</title>
        <authorList>
            <person name="Yang J."/>
            <person name="Diao L."/>
            <person name="Yang S."/>
        </authorList>
    </citation>
    <scope>NUCLEOTIDE SEQUENCE [LARGE SCALE GENOMIC DNA]</scope>
    <source>
        <strain evidence="2 4">CGMCC 1.3604</strain>
    </source>
</reference>
<dbReference type="OrthoDB" id="2680510at2"/>
<dbReference type="AlphaFoldDB" id="A0A094WFW6"/>
<dbReference type="Proteomes" id="UP000297014">
    <property type="component" value="Unassembled WGS sequence"/>
</dbReference>
<dbReference type="eggNOG" id="COG3396">
    <property type="taxonomic scope" value="Bacteria"/>
</dbReference>
<dbReference type="InterPro" id="IPR009078">
    <property type="entry name" value="Ferritin-like_SF"/>
</dbReference>
<dbReference type="InterPro" id="IPR012347">
    <property type="entry name" value="Ferritin-like"/>
</dbReference>
<evidence type="ECO:0000313" key="3">
    <source>
        <dbReference type="Proteomes" id="UP000002754"/>
    </source>
</evidence>
<dbReference type="GO" id="GO:0005829">
    <property type="term" value="C:cytosol"/>
    <property type="evidence" value="ECO:0007669"/>
    <property type="project" value="TreeGrafter"/>
</dbReference>
<dbReference type="EMBL" id="ALPT02000115">
    <property type="protein sequence ID" value="KGA95671.1"/>
    <property type="molecule type" value="Genomic_DNA"/>
</dbReference>
<evidence type="ECO:0000313" key="2">
    <source>
        <dbReference type="EMBL" id="THG92273.1"/>
    </source>
</evidence>
<dbReference type="SUPFAM" id="SSF47240">
    <property type="entry name" value="Ferritin-like"/>
    <property type="match status" value="1"/>
</dbReference>
<comment type="caution">
    <text evidence="1">The sequence shown here is derived from an EMBL/GenBank/DDBJ whole genome shotgun (WGS) entry which is preliminary data.</text>
</comment>
<dbReference type="GO" id="GO:0010124">
    <property type="term" value="P:phenylacetate catabolic process"/>
    <property type="evidence" value="ECO:0007669"/>
    <property type="project" value="InterPro"/>
</dbReference>
<evidence type="ECO:0000313" key="1">
    <source>
        <dbReference type="EMBL" id="KGA95671.1"/>
    </source>
</evidence>
<organism evidence="1 3">
    <name type="scientific">Alkalihalobacillus alcalophilus ATCC 27647 = CGMCC 1.3604</name>
    <dbReference type="NCBI Taxonomy" id="1218173"/>
    <lineage>
        <taxon>Bacteria</taxon>
        <taxon>Bacillati</taxon>
        <taxon>Bacillota</taxon>
        <taxon>Bacilli</taxon>
        <taxon>Bacillales</taxon>
        <taxon>Bacillaceae</taxon>
        <taxon>Alkalihalobacillus</taxon>
    </lineage>
</organism>
<dbReference type="InterPro" id="IPR052703">
    <property type="entry name" value="Aromatic_CoA_ox/epox"/>
</dbReference>
<dbReference type="RefSeq" id="WP_003320703.1">
    <property type="nucleotide sequence ID" value="NZ_ALPT02000115.1"/>
</dbReference>
<protein>
    <submittedName>
        <fullName evidence="1">Phenylacetic acid catabolism protein</fullName>
    </submittedName>
</protein>
<sequence>MSTNKNISLIELAETIADNKYILGDRLVEVGISGPNLEATLSAVAMAQQELGHARLIYRWAFELKGLNGNRVDIKDQTGKAYKSNVEITNWIDLIAGLYVTNIATDIVMKAVIAAEHPEVNPPFSKMLKEQNEHTIYSKSWCRQLVQEKGSIPRRFHEALTKQFEEASQWLRKIEQDPLLQSEKMVQHNGDLSKQLKDKVEVFLQKGVVSNVNG</sequence>
<dbReference type="PANTHER" id="PTHR30458:SF0">
    <property type="entry name" value="1,2-PHENYLACETYL-COA EPOXIDASE, SUBUNIT C"/>
    <property type="match status" value="1"/>
</dbReference>
<keyword evidence="3" id="KW-1185">Reference proteome</keyword>